<proteinExistence type="predicted"/>
<dbReference type="SUPFAM" id="SSF51182">
    <property type="entry name" value="RmlC-like cupins"/>
    <property type="match status" value="1"/>
</dbReference>
<dbReference type="SUPFAM" id="SSF46689">
    <property type="entry name" value="Homeodomain-like"/>
    <property type="match status" value="2"/>
</dbReference>
<evidence type="ECO:0000256" key="2">
    <source>
        <dbReference type="ARBA" id="ARBA00023125"/>
    </source>
</evidence>
<dbReference type="KEGG" id="sfol:H3H32_22310"/>
<protein>
    <submittedName>
        <fullName evidence="5">Helix-turn-helix transcriptional regulator</fullName>
    </submittedName>
</protein>
<dbReference type="RefSeq" id="WP_182457827.1">
    <property type="nucleotide sequence ID" value="NZ_CP059732.1"/>
</dbReference>
<organism evidence="5 6">
    <name type="scientific">Spirosoma foliorum</name>
    <dbReference type="NCBI Taxonomy" id="2710596"/>
    <lineage>
        <taxon>Bacteria</taxon>
        <taxon>Pseudomonadati</taxon>
        <taxon>Bacteroidota</taxon>
        <taxon>Cytophagia</taxon>
        <taxon>Cytophagales</taxon>
        <taxon>Cytophagaceae</taxon>
        <taxon>Spirosoma</taxon>
    </lineage>
</organism>
<dbReference type="EMBL" id="CP059732">
    <property type="protein sequence ID" value="QMW00713.1"/>
    <property type="molecule type" value="Genomic_DNA"/>
</dbReference>
<dbReference type="InterPro" id="IPR020449">
    <property type="entry name" value="Tscrpt_reg_AraC-type_HTH"/>
</dbReference>
<dbReference type="AlphaFoldDB" id="A0A7G5GPC1"/>
<dbReference type="SMART" id="SM00342">
    <property type="entry name" value="HTH_ARAC"/>
    <property type="match status" value="1"/>
</dbReference>
<dbReference type="GO" id="GO:0043565">
    <property type="term" value="F:sequence-specific DNA binding"/>
    <property type="evidence" value="ECO:0007669"/>
    <property type="project" value="InterPro"/>
</dbReference>
<reference evidence="5 6" key="1">
    <citation type="submission" date="2020-07" db="EMBL/GenBank/DDBJ databases">
        <title>Spirosoma foliorum sp. nov., isolated from the leaves on the Nejang mountain Korea, Republic of.</title>
        <authorList>
            <person name="Ho H."/>
            <person name="Lee Y.-J."/>
            <person name="Nurcahyanto D.-A."/>
            <person name="Kim S.-G."/>
        </authorList>
    </citation>
    <scope>NUCLEOTIDE SEQUENCE [LARGE SCALE GENOMIC DNA]</scope>
    <source>
        <strain evidence="5 6">PL0136</strain>
    </source>
</reference>
<evidence type="ECO:0000256" key="3">
    <source>
        <dbReference type="ARBA" id="ARBA00023163"/>
    </source>
</evidence>
<dbReference type="InterPro" id="IPR009057">
    <property type="entry name" value="Homeodomain-like_sf"/>
</dbReference>
<keyword evidence="1" id="KW-0805">Transcription regulation</keyword>
<keyword evidence="2" id="KW-0238">DNA-binding</keyword>
<dbReference type="PANTHER" id="PTHR43280">
    <property type="entry name" value="ARAC-FAMILY TRANSCRIPTIONAL REGULATOR"/>
    <property type="match status" value="1"/>
</dbReference>
<dbReference type="PANTHER" id="PTHR43280:SF27">
    <property type="entry name" value="TRANSCRIPTIONAL REGULATOR MTLR"/>
    <property type="match status" value="1"/>
</dbReference>
<keyword evidence="6" id="KW-1185">Reference proteome</keyword>
<evidence type="ECO:0000259" key="4">
    <source>
        <dbReference type="PROSITE" id="PS01124"/>
    </source>
</evidence>
<dbReference type="Pfam" id="PF12833">
    <property type="entry name" value="HTH_18"/>
    <property type="match status" value="1"/>
</dbReference>
<gene>
    <name evidence="5" type="ORF">H3H32_22310</name>
</gene>
<sequence length="297" mass="34222">MKPLLFKIPTVDDRSFRIEQDNLAHFYGHLHFHPEIQLTLIQAGEGTLIVGDKIDRFAPYDILMLGTNLPHVLRSDPAYFQADATQRSTSVSILFRPEQLESTVLSLPETRHLNQLLLESRHGVRLRCWEGHPLVEQLTAIPGLRPFEQFLSLLTLLDSLASNPVREVLSVVAYEQPQRPEDHRRLEQVFSYILERYDSPISLEDVANIANLTPGAFCRFFRQHTRKKFSTLLNEVRIEHACRHLRESKQTISQIAFSCGYTNLSNFNRQFKEIAGMSPGDYIRSYHSQQVKKTALL</sequence>
<dbReference type="InterPro" id="IPR018062">
    <property type="entry name" value="HTH_AraC-typ_CS"/>
</dbReference>
<dbReference type="PROSITE" id="PS00041">
    <property type="entry name" value="HTH_ARAC_FAMILY_1"/>
    <property type="match status" value="1"/>
</dbReference>
<dbReference type="PROSITE" id="PS01124">
    <property type="entry name" value="HTH_ARAC_FAMILY_2"/>
    <property type="match status" value="1"/>
</dbReference>
<dbReference type="InterPro" id="IPR018060">
    <property type="entry name" value="HTH_AraC"/>
</dbReference>
<evidence type="ECO:0000256" key="1">
    <source>
        <dbReference type="ARBA" id="ARBA00023015"/>
    </source>
</evidence>
<dbReference type="Gene3D" id="1.10.10.60">
    <property type="entry name" value="Homeodomain-like"/>
    <property type="match status" value="2"/>
</dbReference>
<evidence type="ECO:0000313" key="6">
    <source>
        <dbReference type="Proteomes" id="UP000515369"/>
    </source>
</evidence>
<dbReference type="PRINTS" id="PR00032">
    <property type="entry name" value="HTHARAC"/>
</dbReference>
<accession>A0A7G5GPC1</accession>
<dbReference type="Proteomes" id="UP000515369">
    <property type="component" value="Chromosome"/>
</dbReference>
<evidence type="ECO:0000313" key="5">
    <source>
        <dbReference type="EMBL" id="QMW00713.1"/>
    </source>
</evidence>
<feature type="domain" description="HTH araC/xylS-type" evidence="4">
    <location>
        <begin position="187"/>
        <end position="285"/>
    </location>
</feature>
<name>A0A7G5GPC1_9BACT</name>
<dbReference type="GO" id="GO:0003700">
    <property type="term" value="F:DNA-binding transcription factor activity"/>
    <property type="evidence" value="ECO:0007669"/>
    <property type="project" value="InterPro"/>
</dbReference>
<dbReference type="InterPro" id="IPR011051">
    <property type="entry name" value="RmlC_Cupin_sf"/>
</dbReference>
<keyword evidence="3" id="KW-0804">Transcription</keyword>